<dbReference type="GO" id="GO:0043130">
    <property type="term" value="F:ubiquitin binding"/>
    <property type="evidence" value="ECO:0007669"/>
    <property type="project" value="TreeGrafter"/>
</dbReference>
<organism evidence="2 4">
    <name type="scientific">Didymodactylos carnosus</name>
    <dbReference type="NCBI Taxonomy" id="1234261"/>
    <lineage>
        <taxon>Eukaryota</taxon>
        <taxon>Metazoa</taxon>
        <taxon>Spiralia</taxon>
        <taxon>Gnathifera</taxon>
        <taxon>Rotifera</taxon>
        <taxon>Eurotatoria</taxon>
        <taxon>Bdelloidea</taxon>
        <taxon>Philodinida</taxon>
        <taxon>Philodinidae</taxon>
        <taxon>Didymodactylos</taxon>
    </lineage>
</organism>
<evidence type="ECO:0000259" key="1">
    <source>
        <dbReference type="PROSITE" id="PS51322"/>
    </source>
</evidence>
<dbReference type="SUPFAM" id="SSF48403">
    <property type="entry name" value="Ankyrin repeat"/>
    <property type="match status" value="1"/>
</dbReference>
<dbReference type="CDD" id="cd11685">
    <property type="entry name" value="UEV_TSG101-like"/>
    <property type="match status" value="1"/>
</dbReference>
<dbReference type="Pfam" id="PF05743">
    <property type="entry name" value="UEV"/>
    <property type="match status" value="1"/>
</dbReference>
<dbReference type="EMBL" id="CAJOBC010084649">
    <property type="protein sequence ID" value="CAF4320170.1"/>
    <property type="molecule type" value="Genomic_DNA"/>
</dbReference>
<dbReference type="EMBL" id="CAJNOQ010019207">
    <property type="protein sequence ID" value="CAF1445311.1"/>
    <property type="molecule type" value="Genomic_DNA"/>
</dbReference>
<dbReference type="InterPro" id="IPR036770">
    <property type="entry name" value="Ankyrin_rpt-contain_sf"/>
</dbReference>
<keyword evidence="4" id="KW-1185">Reference proteome</keyword>
<evidence type="ECO:0000313" key="4">
    <source>
        <dbReference type="Proteomes" id="UP000663829"/>
    </source>
</evidence>
<dbReference type="GO" id="GO:0015031">
    <property type="term" value="P:protein transport"/>
    <property type="evidence" value="ECO:0007669"/>
    <property type="project" value="InterPro"/>
</dbReference>
<evidence type="ECO:0000313" key="3">
    <source>
        <dbReference type="EMBL" id="CAF4320170.1"/>
    </source>
</evidence>
<dbReference type="Proteomes" id="UP000663829">
    <property type="component" value="Unassembled WGS sequence"/>
</dbReference>
<dbReference type="Gene3D" id="1.25.40.20">
    <property type="entry name" value="Ankyrin repeat-containing domain"/>
    <property type="match status" value="1"/>
</dbReference>
<accession>A0A815P7T8</accession>
<dbReference type="Gene3D" id="3.10.110.10">
    <property type="entry name" value="Ubiquitin Conjugating Enzyme"/>
    <property type="match status" value="1"/>
</dbReference>
<dbReference type="InterPro" id="IPR016135">
    <property type="entry name" value="UBQ-conjugating_enzyme/RWD"/>
</dbReference>
<dbReference type="SUPFAM" id="SSF54495">
    <property type="entry name" value="UBC-like"/>
    <property type="match status" value="1"/>
</dbReference>
<sequence length="163" mass="18832">MTLFMLACFRQAEKSVKYISRLPTNQVNILDIYGDTALHYTVANNNRPLTRFLIEECEADVNGGLEQRPSPLDIAIFKQNFELQTLLISHRARSRLPIKRIRHGTVQSSARYNIPIELWIPQNYPYSAPMCYVKPTPNMYIAVNTHADQNGAIHIPYLENWNQ</sequence>
<feature type="non-terminal residue" evidence="2">
    <location>
        <position position="1"/>
    </location>
</feature>
<dbReference type="AlphaFoldDB" id="A0A815P7T8"/>
<dbReference type="PROSITE" id="PS51322">
    <property type="entry name" value="UEV"/>
    <property type="match status" value="1"/>
</dbReference>
<proteinExistence type="predicted"/>
<dbReference type="InterPro" id="IPR052070">
    <property type="entry name" value="ESCRT-I_UEV_domain"/>
</dbReference>
<name>A0A815P7T8_9BILA</name>
<dbReference type="GO" id="GO:0000813">
    <property type="term" value="C:ESCRT I complex"/>
    <property type="evidence" value="ECO:0007669"/>
    <property type="project" value="TreeGrafter"/>
</dbReference>
<dbReference type="PANTHER" id="PTHR23306:SF3">
    <property type="entry name" value="TUMOR SUPPRESSOR PROTEIN 101"/>
    <property type="match status" value="1"/>
</dbReference>
<reference evidence="2" key="1">
    <citation type="submission" date="2021-02" db="EMBL/GenBank/DDBJ databases">
        <authorList>
            <person name="Nowell W R."/>
        </authorList>
    </citation>
    <scope>NUCLEOTIDE SEQUENCE</scope>
</reference>
<dbReference type="Proteomes" id="UP000681722">
    <property type="component" value="Unassembled WGS sequence"/>
</dbReference>
<evidence type="ECO:0000313" key="2">
    <source>
        <dbReference type="EMBL" id="CAF1445311.1"/>
    </source>
</evidence>
<feature type="domain" description="UEV" evidence="1">
    <location>
        <begin position="13"/>
        <end position="163"/>
    </location>
</feature>
<comment type="caution">
    <text evidence="2">The sequence shown here is derived from an EMBL/GenBank/DDBJ whole genome shotgun (WGS) entry which is preliminary data.</text>
</comment>
<dbReference type="Pfam" id="PF12796">
    <property type="entry name" value="Ank_2"/>
    <property type="match status" value="1"/>
</dbReference>
<dbReference type="InterPro" id="IPR008883">
    <property type="entry name" value="UEV_N"/>
</dbReference>
<dbReference type="OrthoDB" id="306304at2759"/>
<dbReference type="GO" id="GO:0008333">
    <property type="term" value="P:endosome to lysosome transport"/>
    <property type="evidence" value="ECO:0007669"/>
    <property type="project" value="TreeGrafter"/>
</dbReference>
<dbReference type="InterPro" id="IPR002110">
    <property type="entry name" value="Ankyrin_rpt"/>
</dbReference>
<protein>
    <recommendedName>
        <fullName evidence="1">UEV domain-containing protein</fullName>
    </recommendedName>
</protein>
<gene>
    <name evidence="2" type="ORF">GPM918_LOCUS34525</name>
    <name evidence="3" type="ORF">SRO942_LOCUS35223</name>
</gene>
<dbReference type="PANTHER" id="PTHR23306">
    <property type="entry name" value="TUMOR SUSCEPTIBILITY GENE 101 PROTEIN-RELATED"/>
    <property type="match status" value="1"/>
</dbReference>